<dbReference type="Pfam" id="PF00653">
    <property type="entry name" value="BIR"/>
    <property type="match status" value="2"/>
</dbReference>
<dbReference type="InterPro" id="IPR009003">
    <property type="entry name" value="Peptidase_S1_PA"/>
</dbReference>
<feature type="compositionally biased region" description="Polar residues" evidence="1">
    <location>
        <begin position="1004"/>
        <end position="1023"/>
    </location>
</feature>
<dbReference type="PANTHER" id="PTHR10044">
    <property type="entry name" value="INHIBITOR OF APOPTOSIS"/>
    <property type="match status" value="1"/>
</dbReference>
<organism evidence="2 3">
    <name type="scientific">Lymnaea stagnalis</name>
    <name type="common">Great pond snail</name>
    <name type="synonym">Helix stagnalis</name>
    <dbReference type="NCBI Taxonomy" id="6523"/>
    <lineage>
        <taxon>Eukaryota</taxon>
        <taxon>Metazoa</taxon>
        <taxon>Spiralia</taxon>
        <taxon>Lophotrochozoa</taxon>
        <taxon>Mollusca</taxon>
        <taxon>Gastropoda</taxon>
        <taxon>Heterobranchia</taxon>
        <taxon>Euthyneura</taxon>
        <taxon>Panpulmonata</taxon>
        <taxon>Hygrophila</taxon>
        <taxon>Lymnaeoidea</taxon>
        <taxon>Lymnaeidae</taxon>
        <taxon>Lymnaea</taxon>
    </lineage>
</organism>
<dbReference type="InterPro" id="IPR001370">
    <property type="entry name" value="BIR_rpt"/>
</dbReference>
<evidence type="ECO:0000313" key="3">
    <source>
        <dbReference type="Proteomes" id="UP001497497"/>
    </source>
</evidence>
<dbReference type="AlphaFoldDB" id="A0AAV2HP49"/>
<dbReference type="GO" id="GO:0005737">
    <property type="term" value="C:cytoplasm"/>
    <property type="evidence" value="ECO:0007669"/>
    <property type="project" value="TreeGrafter"/>
</dbReference>
<evidence type="ECO:0000256" key="1">
    <source>
        <dbReference type="SAM" id="MobiDB-lite"/>
    </source>
</evidence>
<dbReference type="InterPro" id="IPR013083">
    <property type="entry name" value="Znf_RING/FYVE/PHD"/>
</dbReference>
<evidence type="ECO:0000313" key="2">
    <source>
        <dbReference type="EMBL" id="CAL1534116.1"/>
    </source>
</evidence>
<dbReference type="GO" id="GO:0005634">
    <property type="term" value="C:nucleus"/>
    <property type="evidence" value="ECO:0007669"/>
    <property type="project" value="TreeGrafter"/>
</dbReference>
<dbReference type="Proteomes" id="UP001497497">
    <property type="component" value="Unassembled WGS sequence"/>
</dbReference>
<feature type="compositionally biased region" description="Low complexity" evidence="1">
    <location>
        <begin position="413"/>
        <end position="437"/>
    </location>
</feature>
<dbReference type="Pfam" id="PF13920">
    <property type="entry name" value="zf-C3HC4_3"/>
    <property type="match status" value="1"/>
</dbReference>
<protein>
    <recommendedName>
        <fullName evidence="4">RING-type domain-containing protein</fullName>
    </recommendedName>
</protein>
<sequence length="1090" mass="121424">MSLRKPVRDIGNIKIRFLIIIMIITLLPECVSRQKADDDLSFDDVTLFETYCKNLGMEPLSPKGHRDTTIDQIKGSSLYEVLFLSTNFLIRNKLALQSPPKSEPPILKTFTTLADLSITVHVAALLYCLIYFIRLQFGMEHFIKTVCCMYGKNKSSKLDWPKLDDLNLKAMLKDVIYPEMKKYKHSSVYGRWMRSYEKEKSLQKPERGREYTVMTLFQTDMQRIASYHGNPHLLIPDSVSVLKLANAGFYYPGFGSRVTCTQCSTEVLLDRFYEGDRMNDPSDSRFHAPGCPFSYLDDDQLNSIKPVHFSSNDPEVHSEQTRLSIQIPVKFPTEKFSLGAAQSILCVPHVPDELEIDGVSCSHAVDSRSLSAYLNPGAPEPQPSEDDNLGSTPRRESNISFAADDQRSTLPQTATEASAAASDESHNGATSSHHAAGSSHWLDDDLCVPEQCIIKSNDPGNKLNIYQSTCIKNPGHFAYFLLDKLRPEQLPSAARCKEFIQFIQLFGLLTVRVKVLVQRSDRKGVDTSKDQEFKVGTGWVSLSQQTVNQTSEEGGEHRRLNALRKYVATLVKKEKHLISIETNRHVVASDEEAVNTTVEFFLDYPNSRGVKTLKGVKVIHSDVVGDNQSTLVCKTSDLTFVQQINKIRQDLLEVKEKLPKRTKESMTKKLYIIGHPHGKEKVLSYGDSVPVKYAIRDGGNNGSQLKITRVNNANEVRTSPADIRKSILYAADTCEGSSGAPIIGFTKELSPGTGQNVLQMTVWMHNGADRDHSLGVSVLKECSGDDLQRYMSHDNHQDSGAPDESEDSEDEQSPGKQAVSSPVFKVLSHPSYPAYIAYAKRLESLKGWEFGAIHTAEELADAGFFYAGYSDCIRCFQCGLGLRSWKPGDDVNQEHERHRPSCPFLRALLHRDAASTASPGVYVSLANADNVTAQNTEDHLHAAHFRTTLAVPGNEHEIPRNGSQGKPVYNDSEVRSNSEVLLSSKSLSGAKSQTGGDNLVLDNSPRQDNFESTNSPQDSPLSSEIPTRLLQREHRALAQQLMCKVCNSAPIKELFLPCGDLYACSECSKRMTHCRSCNKLILATVVTYFT</sequence>
<dbReference type="Gene3D" id="3.30.40.10">
    <property type="entry name" value="Zinc/RING finger domain, C3HC4 (zinc finger)"/>
    <property type="match status" value="1"/>
</dbReference>
<dbReference type="SUPFAM" id="SSF50494">
    <property type="entry name" value="Trypsin-like serine proteases"/>
    <property type="match status" value="1"/>
</dbReference>
<dbReference type="SMART" id="SM00238">
    <property type="entry name" value="BIR"/>
    <property type="match status" value="1"/>
</dbReference>
<comment type="caution">
    <text evidence="2">The sequence shown here is derived from an EMBL/GenBank/DDBJ whole genome shotgun (WGS) entry which is preliminary data.</text>
</comment>
<dbReference type="PROSITE" id="PS01282">
    <property type="entry name" value="BIR_REPEAT_1"/>
    <property type="match status" value="1"/>
</dbReference>
<dbReference type="SUPFAM" id="SSF57924">
    <property type="entry name" value="Inhibitor of apoptosis (IAP) repeat"/>
    <property type="match status" value="2"/>
</dbReference>
<evidence type="ECO:0008006" key="4">
    <source>
        <dbReference type="Google" id="ProtNLM"/>
    </source>
</evidence>
<reference evidence="2 3" key="1">
    <citation type="submission" date="2024-04" db="EMBL/GenBank/DDBJ databases">
        <authorList>
            <consortium name="Genoscope - CEA"/>
            <person name="William W."/>
        </authorList>
    </citation>
    <scope>NUCLEOTIDE SEQUENCE [LARGE SCALE GENOMIC DNA]</scope>
</reference>
<dbReference type="InterPro" id="IPR050784">
    <property type="entry name" value="IAP"/>
</dbReference>
<accession>A0AAV2HP49</accession>
<dbReference type="PANTHER" id="PTHR10044:SF139">
    <property type="entry name" value="DEATH-ASSOCIATED INHIBITOR OF APOPTOSIS 2"/>
    <property type="match status" value="1"/>
</dbReference>
<dbReference type="PROSITE" id="PS50143">
    <property type="entry name" value="BIR_REPEAT_2"/>
    <property type="match status" value="2"/>
</dbReference>
<feature type="region of interest" description="Disordered" evidence="1">
    <location>
        <begin position="789"/>
        <end position="820"/>
    </location>
</feature>
<name>A0AAV2HP49_LYMST</name>
<dbReference type="EMBL" id="CAXITT010000162">
    <property type="protein sequence ID" value="CAL1534116.1"/>
    <property type="molecule type" value="Genomic_DNA"/>
</dbReference>
<proteinExistence type="predicted"/>
<dbReference type="Gene3D" id="1.10.1170.10">
    <property type="entry name" value="Inhibitor Of Apoptosis Protein (2mihbC-IAP-1), Chain A"/>
    <property type="match status" value="2"/>
</dbReference>
<feature type="region of interest" description="Disordered" evidence="1">
    <location>
        <begin position="372"/>
        <end position="437"/>
    </location>
</feature>
<keyword evidence="3" id="KW-1185">Reference proteome</keyword>
<dbReference type="CDD" id="cd00022">
    <property type="entry name" value="BIR"/>
    <property type="match status" value="1"/>
</dbReference>
<feature type="region of interest" description="Disordered" evidence="1">
    <location>
        <begin position="948"/>
        <end position="1023"/>
    </location>
</feature>
<feature type="compositionally biased region" description="Acidic residues" evidence="1">
    <location>
        <begin position="801"/>
        <end position="812"/>
    </location>
</feature>
<gene>
    <name evidence="2" type="ORF">GSLYS_00008076001</name>
</gene>